<evidence type="ECO:0000256" key="4">
    <source>
        <dbReference type="ARBA" id="ARBA00022970"/>
    </source>
</evidence>
<evidence type="ECO:0000256" key="2">
    <source>
        <dbReference type="ARBA" id="ARBA00022448"/>
    </source>
</evidence>
<comment type="similarity">
    <text evidence="1">Belongs to the leucine-binding protein family.</text>
</comment>
<evidence type="ECO:0000259" key="5">
    <source>
        <dbReference type="Pfam" id="PF13458"/>
    </source>
</evidence>
<sequence length="381" mass="38437">MSGALSRRAILIAGLGLLSPLPRAARAIAMPLPPLRIGVIADLTGPLAAVGKRQLMGIQYRADAINALGGHGAAHQLELLVRDTASTDAAIPPAASGLLEEGVHALIGPSAPWLGRAITEAGQTSCTPTLLPTSGPAPTQPYAFQSAPSAEQVTKAMMRAAKAATGVTKVGVLATAPLAGPDQQTALTEAASAAGLSVAGVEQFPADATDLAAAVTALLAKTPEALVISAVPPQVAYAVRDARAGGFTGPIIVPPDAVHPDFFPVAGDGAEGVTAPAPWLAAPAAAPDTVPNLATLRRFTEGFAAEHGPADAAAGYAADAISLLYLAYLGHRDRKMARMQLEEMCCVGVTGVYNMMADDHAGLDDGALSPLVAKSGAWTTL</sequence>
<dbReference type="EMBL" id="JACHMN010000002">
    <property type="protein sequence ID" value="MBB5869636.1"/>
    <property type="molecule type" value="Genomic_DNA"/>
</dbReference>
<dbReference type="InterPro" id="IPR028081">
    <property type="entry name" value="Leu-bd"/>
</dbReference>
<dbReference type="Proteomes" id="UP000587527">
    <property type="component" value="Unassembled WGS sequence"/>
</dbReference>
<name>A0A841BQM5_9ACTN</name>
<evidence type="ECO:0000313" key="6">
    <source>
        <dbReference type="EMBL" id="MBB5869636.1"/>
    </source>
</evidence>
<reference evidence="6 7" key="1">
    <citation type="submission" date="2020-08" db="EMBL/GenBank/DDBJ databases">
        <title>Sequencing the genomes of 1000 actinobacteria strains.</title>
        <authorList>
            <person name="Klenk H.-P."/>
        </authorList>
    </citation>
    <scope>NUCLEOTIDE SEQUENCE [LARGE SCALE GENOMIC DNA]</scope>
    <source>
        <strain evidence="6 7">DSM 45362</strain>
    </source>
</reference>
<gene>
    <name evidence="6" type="ORF">F4553_003015</name>
</gene>
<accession>A0A841BQM5</accession>
<comment type="caution">
    <text evidence="6">The sequence shown here is derived from an EMBL/GenBank/DDBJ whole genome shotgun (WGS) entry which is preliminary data.</text>
</comment>
<evidence type="ECO:0000256" key="3">
    <source>
        <dbReference type="ARBA" id="ARBA00022729"/>
    </source>
</evidence>
<protein>
    <submittedName>
        <fullName evidence="6">Branched-chain amino acid transport system substrate-binding protein</fullName>
    </submittedName>
</protein>
<organism evidence="6 7">
    <name type="scientific">Allocatelliglobosispora scoriae</name>
    <dbReference type="NCBI Taxonomy" id="643052"/>
    <lineage>
        <taxon>Bacteria</taxon>
        <taxon>Bacillati</taxon>
        <taxon>Actinomycetota</taxon>
        <taxon>Actinomycetes</taxon>
        <taxon>Micromonosporales</taxon>
        <taxon>Micromonosporaceae</taxon>
        <taxon>Allocatelliglobosispora</taxon>
    </lineage>
</organism>
<dbReference type="Pfam" id="PF13458">
    <property type="entry name" value="Peripla_BP_6"/>
    <property type="match status" value="1"/>
</dbReference>
<dbReference type="SUPFAM" id="SSF53822">
    <property type="entry name" value="Periplasmic binding protein-like I"/>
    <property type="match status" value="1"/>
</dbReference>
<keyword evidence="7" id="KW-1185">Reference proteome</keyword>
<dbReference type="InterPro" id="IPR051010">
    <property type="entry name" value="BCAA_transport"/>
</dbReference>
<evidence type="ECO:0000256" key="1">
    <source>
        <dbReference type="ARBA" id="ARBA00010062"/>
    </source>
</evidence>
<keyword evidence="4" id="KW-0029">Amino-acid transport</keyword>
<dbReference type="AlphaFoldDB" id="A0A841BQM5"/>
<keyword evidence="2" id="KW-0813">Transport</keyword>
<dbReference type="Gene3D" id="3.40.50.2300">
    <property type="match status" value="2"/>
</dbReference>
<feature type="domain" description="Leucine-binding protein" evidence="5">
    <location>
        <begin position="34"/>
        <end position="363"/>
    </location>
</feature>
<dbReference type="InterPro" id="IPR000709">
    <property type="entry name" value="Leu_Ile_Val-bd"/>
</dbReference>
<dbReference type="GO" id="GO:0006865">
    <property type="term" value="P:amino acid transport"/>
    <property type="evidence" value="ECO:0007669"/>
    <property type="project" value="UniProtKB-KW"/>
</dbReference>
<dbReference type="InterPro" id="IPR028082">
    <property type="entry name" value="Peripla_BP_I"/>
</dbReference>
<evidence type="ECO:0000313" key="7">
    <source>
        <dbReference type="Proteomes" id="UP000587527"/>
    </source>
</evidence>
<dbReference type="PANTHER" id="PTHR30483">
    <property type="entry name" value="LEUCINE-SPECIFIC-BINDING PROTEIN"/>
    <property type="match status" value="1"/>
</dbReference>
<dbReference type="PANTHER" id="PTHR30483:SF6">
    <property type="entry name" value="PERIPLASMIC BINDING PROTEIN OF ABC TRANSPORTER FOR NATURAL AMINO ACIDS"/>
    <property type="match status" value="1"/>
</dbReference>
<dbReference type="PRINTS" id="PR00337">
    <property type="entry name" value="LEUILEVALBP"/>
</dbReference>
<proteinExistence type="inferred from homology"/>
<keyword evidence="3" id="KW-0732">Signal</keyword>
<dbReference type="RefSeq" id="WP_184836389.1">
    <property type="nucleotide sequence ID" value="NZ_JACHMN010000002.1"/>
</dbReference>